<dbReference type="InterPro" id="IPR006580">
    <property type="entry name" value="Znf_TTF"/>
</dbReference>
<name>A0AAN7G3S6_QUERU</name>
<sequence>MSKRKTIEAFFNKKDVSNSEIRIPVAVETNVNTSMPDEHPSKCPKLQSEEIDRDPGTRKQICEFPINKQDEIRRAYLINGLYQPKDIVYPYNNDTHRRRFQPLWFVSHKDWLEYSPSTDALYCLPCYLFSKKPIGRPGSDVFISTGKEPNSPHKIAVKCCEDLQNYSRHIEKLIEKQTSKELENNRLRLKTSIECARWLAFQACAFRGHDESLDSKNRGNFIELIKFTSTFNDKVASVVLENALGNAKYTSPTIQKEILHILANNVRNAIREEIGDAKFCILVDEARDESKREQMAIILRFVDKEDTITLTLKNEICAVLSRYNLHIENIRGQGYDGAGNMRGEWNGLQALFLKDCPYAYYVHCMAHELQLALVTASREVKDVHQFFDHLVNIINIVVGSSKRSDELQHAQAEQVENMIASNEIETGRGANQIGTLQRAGDTRWGSHFQSICSLIKMFDATCKVINTIFEEGANYKQRGDAEGAYQVLTSFEFILILHLMKEIMGITNVLCQALQQQSQDLLNAMHLVSTTKSLIQKLRDDGWELLLASVISFCEQHEIDIPDMNARYTKG</sequence>
<proteinExistence type="predicted"/>
<gene>
    <name evidence="2" type="ORF">RGQ29_012380</name>
</gene>
<keyword evidence="3" id="KW-1185">Reference proteome</keyword>
<protein>
    <recommendedName>
        <fullName evidence="1">TTF-type domain-containing protein</fullName>
    </recommendedName>
</protein>
<dbReference type="Pfam" id="PF14291">
    <property type="entry name" value="DUF4371"/>
    <property type="match status" value="1"/>
</dbReference>
<dbReference type="InterPro" id="IPR025398">
    <property type="entry name" value="DUF4371"/>
</dbReference>
<dbReference type="EMBL" id="JAXUIC010000002">
    <property type="protein sequence ID" value="KAK4603842.1"/>
    <property type="molecule type" value="Genomic_DNA"/>
</dbReference>
<evidence type="ECO:0000259" key="1">
    <source>
        <dbReference type="SMART" id="SM00597"/>
    </source>
</evidence>
<reference evidence="2 3" key="1">
    <citation type="journal article" date="2023" name="G3 (Bethesda)">
        <title>A haplotype-resolved chromosome-scale genome for Quercus rubra L. provides insights into the genetics of adaptive traits for red oak species.</title>
        <authorList>
            <person name="Kapoor B."/>
            <person name="Jenkins J."/>
            <person name="Schmutz J."/>
            <person name="Zhebentyayeva T."/>
            <person name="Kuelheim C."/>
            <person name="Coggeshall M."/>
            <person name="Heim C."/>
            <person name="Lasky J.R."/>
            <person name="Leites L."/>
            <person name="Islam-Faridi N."/>
            <person name="Romero-Severson J."/>
            <person name="DeLeo V.L."/>
            <person name="Lucas S.M."/>
            <person name="Lazic D."/>
            <person name="Gailing O."/>
            <person name="Carlson J."/>
            <person name="Staton M."/>
        </authorList>
    </citation>
    <scope>NUCLEOTIDE SEQUENCE [LARGE SCALE GENOMIC DNA]</scope>
    <source>
        <strain evidence="2">Pseudo-F2</strain>
    </source>
</reference>
<dbReference type="AlphaFoldDB" id="A0AAN7G3S6"/>
<dbReference type="InterPro" id="IPR012337">
    <property type="entry name" value="RNaseH-like_sf"/>
</dbReference>
<dbReference type="InterPro" id="IPR055298">
    <property type="entry name" value="AtLOH3-like"/>
</dbReference>
<evidence type="ECO:0000313" key="3">
    <source>
        <dbReference type="Proteomes" id="UP001324115"/>
    </source>
</evidence>
<comment type="caution">
    <text evidence="2">The sequence shown here is derived from an EMBL/GenBank/DDBJ whole genome shotgun (WGS) entry which is preliminary data.</text>
</comment>
<dbReference type="SUPFAM" id="SSF53098">
    <property type="entry name" value="Ribonuclease H-like"/>
    <property type="match status" value="1"/>
</dbReference>
<feature type="domain" description="TTF-type" evidence="1">
    <location>
        <begin position="96"/>
        <end position="176"/>
    </location>
</feature>
<dbReference type="PANTHER" id="PTHR11697">
    <property type="entry name" value="GENERAL TRANSCRIPTION FACTOR 2-RELATED ZINC FINGER PROTEIN"/>
    <property type="match status" value="1"/>
</dbReference>
<evidence type="ECO:0000313" key="2">
    <source>
        <dbReference type="EMBL" id="KAK4603842.1"/>
    </source>
</evidence>
<organism evidence="2 3">
    <name type="scientific">Quercus rubra</name>
    <name type="common">Northern red oak</name>
    <name type="synonym">Quercus borealis</name>
    <dbReference type="NCBI Taxonomy" id="3512"/>
    <lineage>
        <taxon>Eukaryota</taxon>
        <taxon>Viridiplantae</taxon>
        <taxon>Streptophyta</taxon>
        <taxon>Embryophyta</taxon>
        <taxon>Tracheophyta</taxon>
        <taxon>Spermatophyta</taxon>
        <taxon>Magnoliopsida</taxon>
        <taxon>eudicotyledons</taxon>
        <taxon>Gunneridae</taxon>
        <taxon>Pentapetalae</taxon>
        <taxon>rosids</taxon>
        <taxon>fabids</taxon>
        <taxon>Fagales</taxon>
        <taxon>Fagaceae</taxon>
        <taxon>Quercus</taxon>
    </lineage>
</organism>
<dbReference type="SMART" id="SM00597">
    <property type="entry name" value="ZnF_TTF"/>
    <property type="match status" value="1"/>
</dbReference>
<dbReference type="Proteomes" id="UP001324115">
    <property type="component" value="Unassembled WGS sequence"/>
</dbReference>
<dbReference type="PANTHER" id="PTHR11697:SF230">
    <property type="entry name" value="ZINC FINGER, MYM DOMAIN CONTAINING 1"/>
    <property type="match status" value="1"/>
</dbReference>
<accession>A0AAN7G3S6</accession>